<name>A0A0P7BFR7_9HYPO</name>
<evidence type="ECO:0000256" key="1">
    <source>
        <dbReference type="ARBA" id="ARBA00004141"/>
    </source>
</evidence>
<feature type="transmembrane region" description="Helical" evidence="5">
    <location>
        <begin position="45"/>
        <end position="64"/>
    </location>
</feature>
<evidence type="ECO:0000256" key="2">
    <source>
        <dbReference type="ARBA" id="ARBA00022692"/>
    </source>
</evidence>
<comment type="subcellular location">
    <subcellularLocation>
        <location evidence="1">Membrane</location>
        <topology evidence="1">Multi-pass membrane protein</topology>
    </subcellularLocation>
</comment>
<evidence type="ECO:0000256" key="3">
    <source>
        <dbReference type="ARBA" id="ARBA00022989"/>
    </source>
</evidence>
<feature type="transmembrane region" description="Helical" evidence="5">
    <location>
        <begin position="203"/>
        <end position="223"/>
    </location>
</feature>
<keyword evidence="7" id="KW-1185">Reference proteome</keyword>
<gene>
    <name evidence="6" type="ORF">AK830_g4655</name>
</gene>
<feature type="transmembrane region" description="Helical" evidence="5">
    <location>
        <begin position="20"/>
        <end position="38"/>
    </location>
</feature>
<dbReference type="STRING" id="78410.A0A0P7BFR7"/>
<evidence type="ECO:0000313" key="6">
    <source>
        <dbReference type="EMBL" id="KPM41928.1"/>
    </source>
</evidence>
<accession>A0A0P7BFR7</accession>
<keyword evidence="2 5" id="KW-0812">Transmembrane</keyword>
<dbReference type="GO" id="GO:0016020">
    <property type="term" value="C:membrane"/>
    <property type="evidence" value="ECO:0007669"/>
    <property type="project" value="UniProtKB-SubCell"/>
</dbReference>
<proteinExistence type="predicted"/>
<dbReference type="EMBL" id="LKCW01000057">
    <property type="protein sequence ID" value="KPM41928.1"/>
    <property type="molecule type" value="Genomic_DNA"/>
</dbReference>
<comment type="caution">
    <text evidence="6">The sequence shown here is derived from an EMBL/GenBank/DDBJ whole genome shotgun (WGS) entry which is preliminary data.</text>
</comment>
<feature type="transmembrane region" description="Helical" evidence="5">
    <location>
        <begin position="80"/>
        <end position="102"/>
    </location>
</feature>
<feature type="transmembrane region" description="Helical" evidence="5">
    <location>
        <begin position="159"/>
        <end position="183"/>
    </location>
</feature>
<evidence type="ECO:0000256" key="5">
    <source>
        <dbReference type="SAM" id="Phobius"/>
    </source>
</evidence>
<evidence type="ECO:0000313" key="7">
    <source>
        <dbReference type="Proteomes" id="UP000050424"/>
    </source>
</evidence>
<keyword evidence="3 5" id="KW-1133">Transmembrane helix</keyword>
<protein>
    <recommendedName>
        <fullName evidence="8">Protein RTA1</fullName>
    </recommendedName>
</protein>
<dbReference type="Proteomes" id="UP000050424">
    <property type="component" value="Unassembled WGS sequence"/>
</dbReference>
<dbReference type="InterPro" id="IPR007568">
    <property type="entry name" value="RTA1"/>
</dbReference>
<reference evidence="6 7" key="1">
    <citation type="submission" date="2015-09" db="EMBL/GenBank/DDBJ databases">
        <title>Draft genome of a European isolate of the apple canker pathogen Neonectria ditissima.</title>
        <authorList>
            <person name="Gomez-Cortecero A."/>
            <person name="Harrison R.J."/>
            <person name="Armitage A.D."/>
        </authorList>
    </citation>
    <scope>NUCLEOTIDE SEQUENCE [LARGE SCALE GENOMIC DNA]</scope>
    <source>
        <strain evidence="6 7">R09/05</strain>
    </source>
</reference>
<evidence type="ECO:0000256" key="4">
    <source>
        <dbReference type="ARBA" id="ARBA00023136"/>
    </source>
</evidence>
<feature type="transmembrane region" description="Helical" evidence="5">
    <location>
        <begin position="122"/>
        <end position="147"/>
    </location>
</feature>
<dbReference type="Pfam" id="PF04479">
    <property type="entry name" value="RTA1"/>
    <property type="match status" value="1"/>
</dbReference>
<dbReference type="PANTHER" id="PTHR31465">
    <property type="entry name" value="PROTEIN RTA1-RELATED"/>
    <property type="match status" value="1"/>
</dbReference>
<evidence type="ECO:0008006" key="8">
    <source>
        <dbReference type="Google" id="ProtNLM"/>
    </source>
</evidence>
<keyword evidence="4 5" id="KW-0472">Membrane</keyword>
<organism evidence="6 7">
    <name type="scientific">Neonectria ditissima</name>
    <dbReference type="NCBI Taxonomy" id="78410"/>
    <lineage>
        <taxon>Eukaryota</taxon>
        <taxon>Fungi</taxon>
        <taxon>Dikarya</taxon>
        <taxon>Ascomycota</taxon>
        <taxon>Pezizomycotina</taxon>
        <taxon>Sordariomycetes</taxon>
        <taxon>Hypocreomycetidae</taxon>
        <taxon>Hypocreales</taxon>
        <taxon>Nectriaceae</taxon>
        <taxon>Neonectria</taxon>
    </lineage>
</organism>
<dbReference type="PANTHER" id="PTHR31465:SF35">
    <property type="entry name" value="RTA1 DOMAIN PROTEIN-RELATED"/>
    <property type="match status" value="1"/>
</dbReference>
<dbReference type="AlphaFoldDB" id="A0A0P7BFR7"/>
<sequence length="281" mass="31110">MPAPAQGKTPQRYHYDPSLAAAVIFAVVFGISALGHTYQMVQRRTWYFTAFLIGVLFEVGGYAARAVNASETPDWSQAPFIVQTLLLLLAPALFAASIYMVLGRIIRTLEAEHHSIVRVNWLTNIFVLGDVLSFIVQAVGGVIVANADSKDDLDKGQNIVLVGLAIQIIFFGVFIAVISFFHFRIVRHPTTTSLETTLPWKRYILVLYAASLLIMIRSIFRVAEFAGGPTGTLQTSEAYMYCLDSTLMLICVLLFNIQHPSTVVQKSQHKSSETHLELMSA</sequence>
<feature type="transmembrane region" description="Helical" evidence="5">
    <location>
        <begin position="238"/>
        <end position="257"/>
    </location>
</feature>
<dbReference type="OrthoDB" id="3358017at2759"/>